<evidence type="ECO:0000256" key="4">
    <source>
        <dbReference type="ARBA" id="ARBA00015522"/>
    </source>
</evidence>
<dbReference type="PANTHER" id="PTHR13243">
    <property type="entry name" value="HSPC111 PROTEIN-RELATED"/>
    <property type="match status" value="1"/>
</dbReference>
<evidence type="ECO:0000256" key="3">
    <source>
        <dbReference type="ARBA" id="ARBA00008479"/>
    </source>
</evidence>
<evidence type="ECO:0000313" key="8">
    <source>
        <dbReference type="Proteomes" id="UP000799118"/>
    </source>
</evidence>
<comment type="similarity">
    <text evidence="3">Belongs to the NOP16 family.</text>
</comment>
<sequence length="235" mass="25411">MPPIRAPKVLQQAWDKKKTVRQNYAALGLIHDLNPSESGGAEIVELDKHTMSGSAPESSIDLTDPSTSTNASGSAAATTSEKPILSKGQGRIVRDEAGNVLRVELHEEEVEAESPAVDGDVDMEQLEPQLEGNIRQTWVSDLGGLKTRLSTSKDTALQTLSTLAPASELERRSTLSASLSGVGPRHTSERELAYLQRLMDKYKGDVEAMARDRKLNSSQRTAGELIRALKRAGLV</sequence>
<proteinExistence type="inferred from homology"/>
<dbReference type="GO" id="GO:0042273">
    <property type="term" value="P:ribosomal large subunit biogenesis"/>
    <property type="evidence" value="ECO:0007669"/>
    <property type="project" value="TreeGrafter"/>
</dbReference>
<accession>A0A6A4I4E6</accession>
<protein>
    <recommendedName>
        <fullName evidence="4">Nucleolar protein 16</fullName>
    </recommendedName>
</protein>
<name>A0A6A4I4E6_9AGAR</name>
<organism evidence="7 8">
    <name type="scientific">Gymnopus androsaceus JB14</name>
    <dbReference type="NCBI Taxonomy" id="1447944"/>
    <lineage>
        <taxon>Eukaryota</taxon>
        <taxon>Fungi</taxon>
        <taxon>Dikarya</taxon>
        <taxon>Basidiomycota</taxon>
        <taxon>Agaricomycotina</taxon>
        <taxon>Agaricomycetes</taxon>
        <taxon>Agaricomycetidae</taxon>
        <taxon>Agaricales</taxon>
        <taxon>Marasmiineae</taxon>
        <taxon>Omphalotaceae</taxon>
        <taxon>Gymnopus</taxon>
    </lineage>
</organism>
<dbReference type="PANTHER" id="PTHR13243:SF1">
    <property type="entry name" value="NUCLEOLAR PROTEIN 16"/>
    <property type="match status" value="1"/>
</dbReference>
<evidence type="ECO:0000256" key="2">
    <source>
        <dbReference type="ARBA" id="ARBA00004604"/>
    </source>
</evidence>
<dbReference type="AlphaFoldDB" id="A0A6A4I4E6"/>
<dbReference type="OrthoDB" id="285729at2759"/>
<dbReference type="InterPro" id="IPR019002">
    <property type="entry name" value="Ribosome_biogenesis_Nop16"/>
</dbReference>
<dbReference type="Pfam" id="PF09420">
    <property type="entry name" value="Nop16"/>
    <property type="match status" value="1"/>
</dbReference>
<keyword evidence="5" id="KW-0539">Nucleus</keyword>
<feature type="region of interest" description="Disordered" evidence="6">
    <location>
        <begin position="34"/>
        <end position="87"/>
    </location>
</feature>
<feature type="compositionally biased region" description="Polar residues" evidence="6">
    <location>
        <begin position="51"/>
        <end position="65"/>
    </location>
</feature>
<comment type="function">
    <text evidence="1">Involved in the biogenesis of the 60S ribosomal subunit.</text>
</comment>
<reference evidence="7" key="1">
    <citation type="journal article" date="2019" name="Environ. Microbiol.">
        <title>Fungal ecological strategies reflected in gene transcription - a case study of two litter decomposers.</title>
        <authorList>
            <person name="Barbi F."/>
            <person name="Kohler A."/>
            <person name="Barry K."/>
            <person name="Baskaran P."/>
            <person name="Daum C."/>
            <person name="Fauchery L."/>
            <person name="Ihrmark K."/>
            <person name="Kuo A."/>
            <person name="LaButti K."/>
            <person name="Lipzen A."/>
            <person name="Morin E."/>
            <person name="Grigoriev I.V."/>
            <person name="Henrissat B."/>
            <person name="Lindahl B."/>
            <person name="Martin F."/>
        </authorList>
    </citation>
    <scope>NUCLEOTIDE SEQUENCE</scope>
    <source>
        <strain evidence="7">JB14</strain>
    </source>
</reference>
<gene>
    <name evidence="7" type="ORF">BT96DRAFT_875403</name>
</gene>
<feature type="compositionally biased region" description="Low complexity" evidence="6">
    <location>
        <begin position="66"/>
        <end position="80"/>
    </location>
</feature>
<keyword evidence="8" id="KW-1185">Reference proteome</keyword>
<evidence type="ECO:0000313" key="7">
    <source>
        <dbReference type="EMBL" id="KAE9406772.1"/>
    </source>
</evidence>
<dbReference type="GO" id="GO:0005730">
    <property type="term" value="C:nucleolus"/>
    <property type="evidence" value="ECO:0007669"/>
    <property type="project" value="UniProtKB-SubCell"/>
</dbReference>
<dbReference type="Proteomes" id="UP000799118">
    <property type="component" value="Unassembled WGS sequence"/>
</dbReference>
<evidence type="ECO:0000256" key="6">
    <source>
        <dbReference type="SAM" id="MobiDB-lite"/>
    </source>
</evidence>
<evidence type="ECO:0000256" key="1">
    <source>
        <dbReference type="ARBA" id="ARBA00002889"/>
    </source>
</evidence>
<evidence type="ECO:0000256" key="5">
    <source>
        <dbReference type="ARBA" id="ARBA00023242"/>
    </source>
</evidence>
<comment type="subcellular location">
    <subcellularLocation>
        <location evidence="2">Nucleus</location>
        <location evidence="2">Nucleolus</location>
    </subcellularLocation>
</comment>
<dbReference type="EMBL" id="ML769400">
    <property type="protein sequence ID" value="KAE9406772.1"/>
    <property type="molecule type" value="Genomic_DNA"/>
</dbReference>